<protein>
    <submittedName>
        <fullName evidence="7">Flagellar hook-associated protein 3</fullName>
    </submittedName>
</protein>
<dbReference type="OrthoDB" id="9768249at2"/>
<dbReference type="PANTHER" id="PTHR42792">
    <property type="entry name" value="FLAGELLIN"/>
    <property type="match status" value="1"/>
</dbReference>
<dbReference type="GO" id="GO:0005576">
    <property type="term" value="C:extracellular region"/>
    <property type="evidence" value="ECO:0007669"/>
    <property type="project" value="UniProtKB-SubCell"/>
</dbReference>
<dbReference type="AlphaFoldDB" id="A0A432WPU6"/>
<evidence type="ECO:0000313" key="8">
    <source>
        <dbReference type="Proteomes" id="UP000288405"/>
    </source>
</evidence>
<reference evidence="7 8" key="1">
    <citation type="journal article" date="2011" name="Front. Microbiol.">
        <title>Genomic signatures of strain selection and enhancement in Bacillus atrophaeus var. globigii, a historical biowarfare simulant.</title>
        <authorList>
            <person name="Gibbons H.S."/>
            <person name="Broomall S.M."/>
            <person name="McNew L.A."/>
            <person name="Daligault H."/>
            <person name="Chapman C."/>
            <person name="Bruce D."/>
            <person name="Karavis M."/>
            <person name="Krepps M."/>
            <person name="McGregor P.A."/>
            <person name="Hong C."/>
            <person name="Park K.H."/>
            <person name="Akmal A."/>
            <person name="Feldman A."/>
            <person name="Lin J.S."/>
            <person name="Chang W.E."/>
            <person name="Higgs B.W."/>
            <person name="Demirev P."/>
            <person name="Lindquist J."/>
            <person name="Liem A."/>
            <person name="Fochler E."/>
            <person name="Read T.D."/>
            <person name="Tapia R."/>
            <person name="Johnson S."/>
            <person name="Bishop-Lilly K.A."/>
            <person name="Detter C."/>
            <person name="Han C."/>
            <person name="Sozhamannan S."/>
            <person name="Rosenzweig C.N."/>
            <person name="Skowronski E.W."/>
        </authorList>
    </citation>
    <scope>NUCLEOTIDE SEQUENCE [LARGE SCALE GENOMIC DNA]</scope>
    <source>
        <strain evidence="7 8">GYP-17</strain>
    </source>
</reference>
<dbReference type="RefSeq" id="WP_126776209.1">
    <property type="nucleotide sequence ID" value="NZ_PIPM01000002.1"/>
</dbReference>
<comment type="caution">
    <text evidence="7">The sequence shown here is derived from an EMBL/GenBank/DDBJ whole genome shotgun (WGS) entry which is preliminary data.</text>
</comment>
<gene>
    <name evidence="7" type="ORF">CWE11_03495</name>
</gene>
<dbReference type="InterPro" id="IPR013384">
    <property type="entry name" value="Flagell_FlgL"/>
</dbReference>
<dbReference type="Gene3D" id="1.20.1330.10">
    <property type="entry name" value="f41 fragment of flagellin, N-terminal domain"/>
    <property type="match status" value="1"/>
</dbReference>
<keyword evidence="7" id="KW-0969">Cilium</keyword>
<dbReference type="InterPro" id="IPR001492">
    <property type="entry name" value="Flagellin"/>
</dbReference>
<evidence type="ECO:0000256" key="4">
    <source>
        <dbReference type="ARBA" id="ARBA00022525"/>
    </source>
</evidence>
<dbReference type="Pfam" id="PF00669">
    <property type="entry name" value="Flagellin_N"/>
    <property type="match status" value="1"/>
</dbReference>
<proteinExistence type="inferred from homology"/>
<evidence type="ECO:0000256" key="5">
    <source>
        <dbReference type="ARBA" id="ARBA00023143"/>
    </source>
</evidence>
<evidence type="ECO:0000256" key="2">
    <source>
        <dbReference type="ARBA" id="ARBA00004613"/>
    </source>
</evidence>
<dbReference type="InterPro" id="IPR001029">
    <property type="entry name" value="Flagellin_N"/>
</dbReference>
<dbReference type="EMBL" id="PIPM01000002">
    <property type="protein sequence ID" value="RUO35830.1"/>
    <property type="molecule type" value="Genomic_DNA"/>
</dbReference>
<keyword evidence="8" id="KW-1185">Reference proteome</keyword>
<evidence type="ECO:0000259" key="6">
    <source>
        <dbReference type="Pfam" id="PF00669"/>
    </source>
</evidence>
<keyword evidence="7" id="KW-0966">Cell projection</keyword>
<evidence type="ECO:0000313" key="7">
    <source>
        <dbReference type="EMBL" id="RUO35830.1"/>
    </source>
</evidence>
<dbReference type="GO" id="GO:0005198">
    <property type="term" value="F:structural molecule activity"/>
    <property type="evidence" value="ECO:0007669"/>
    <property type="project" value="InterPro"/>
</dbReference>
<keyword evidence="7" id="KW-0282">Flagellum</keyword>
<comment type="similarity">
    <text evidence="3">Belongs to the bacterial flagellin family.</text>
</comment>
<evidence type="ECO:0000256" key="3">
    <source>
        <dbReference type="ARBA" id="ARBA00005709"/>
    </source>
</evidence>
<feature type="domain" description="Flagellin N-terminal" evidence="6">
    <location>
        <begin position="3"/>
        <end position="139"/>
    </location>
</feature>
<dbReference type="GO" id="GO:0071973">
    <property type="term" value="P:bacterial-type flagellum-dependent cell motility"/>
    <property type="evidence" value="ECO:0007669"/>
    <property type="project" value="InterPro"/>
</dbReference>
<evidence type="ECO:0000256" key="1">
    <source>
        <dbReference type="ARBA" id="ARBA00004365"/>
    </source>
</evidence>
<name>A0A432WPU6_9GAMM</name>
<dbReference type="SUPFAM" id="SSF64518">
    <property type="entry name" value="Phase 1 flagellin"/>
    <property type="match status" value="1"/>
</dbReference>
<sequence length="317" mass="34703">MRISTVTIFDQNVTSMNRQQAEFMKIGQQIASGRRVVNPSDDPQAAARAVDVSQSIAVTEQFKTARVSVRNSLAQQESILNSTNDILTRAKTLMVQASSDTSSDIDRLSIASEMRGLYEGLIGLANSTDGSGRFTFGGYSDGRPPFERDADGNVVYTGSPDVREERVDGDRLMKVGLSGQDAFLSVVGKPRETSEADLNTSIFRTFEKAIAALEDGEGAIPADQKRQIMNDVLRELDNGMDNMVTKRASLGARLNELDTLDLVAGNRMLGYQQQMSDLVDLDYVQATADYSLRMVGLQAAQKAFVDIKGLSLFDYLR</sequence>
<dbReference type="GO" id="GO:0009424">
    <property type="term" value="C:bacterial-type flagellum hook"/>
    <property type="evidence" value="ECO:0007669"/>
    <property type="project" value="InterPro"/>
</dbReference>
<dbReference type="NCBIfam" id="TIGR02550">
    <property type="entry name" value="flagell_flgL"/>
    <property type="match status" value="1"/>
</dbReference>
<organism evidence="7 8">
    <name type="scientific">Aliidiomarina sanyensis</name>
    <dbReference type="NCBI Taxonomy" id="1249555"/>
    <lineage>
        <taxon>Bacteria</taxon>
        <taxon>Pseudomonadati</taxon>
        <taxon>Pseudomonadota</taxon>
        <taxon>Gammaproteobacteria</taxon>
        <taxon>Alteromonadales</taxon>
        <taxon>Idiomarinaceae</taxon>
        <taxon>Aliidiomarina</taxon>
    </lineage>
</organism>
<comment type="subcellular location">
    <subcellularLocation>
        <location evidence="1">Bacterial flagellum</location>
    </subcellularLocation>
    <subcellularLocation>
        <location evidence="2">Secreted</location>
    </subcellularLocation>
</comment>
<dbReference type="PANTHER" id="PTHR42792:SF1">
    <property type="entry name" value="FLAGELLAR HOOK-ASSOCIATED PROTEIN 3"/>
    <property type="match status" value="1"/>
</dbReference>
<accession>A0A432WPU6</accession>
<dbReference type="Proteomes" id="UP000288405">
    <property type="component" value="Unassembled WGS sequence"/>
</dbReference>
<keyword evidence="5" id="KW-0975">Bacterial flagellum</keyword>
<keyword evidence="4" id="KW-0964">Secreted</keyword>